<sequence length="438" mass="47365">MRFHFVAGLIAFVGGFTGGLGVRAAGVYAAGVHAAGVHAAGLVVAAEGNSVALTTDTGPIKPRGTIVTANTLPTSTVSNIDRDSTSVSISSSGPEPKSPILCPRDNNTYWIDHGRSRHAFKVQCGMDHYDPAHNWNFDKGMKNSWEECAMWCGEFNHCLGFSYIGGIPLKPNCWLKSNLSGEVENWNSWGGTWVGVSSYLDDHGDGDNSVIANTVGGPSKQTTTVHPVKIDTTTEFVQDTAFTTAVTTVVTTELVKPMAPATTIQVVPTSGSLSTPIDFHVTCTHDDWWADERAAWRAIEYFCEGGRDGTFGGQASDKILHEEDSFAAAYWPYNGTAVITSVGSLPGCTIKVDKTLCMDRFRSVMYGCDLDVKYQKRGGTVNDGCFAWSIHMQSWPNVGQCHDQDTDGLGLCAVWSTSYDPSDSTTRDGLKIDWFPRD</sequence>
<comment type="caution">
    <text evidence="2">The sequence shown here is derived from an EMBL/GenBank/DDBJ whole genome shotgun (WGS) entry which is preliminary data.</text>
</comment>
<proteinExistence type="predicted"/>
<evidence type="ECO:0000313" key="3">
    <source>
        <dbReference type="Proteomes" id="UP001281003"/>
    </source>
</evidence>
<feature type="compositionally biased region" description="Low complexity" evidence="1">
    <location>
        <begin position="85"/>
        <end position="97"/>
    </location>
</feature>
<protein>
    <recommendedName>
        <fullName evidence="4">Apple domain-containing protein</fullName>
    </recommendedName>
</protein>
<evidence type="ECO:0008006" key="4">
    <source>
        <dbReference type="Google" id="ProtNLM"/>
    </source>
</evidence>
<dbReference type="EMBL" id="JAUTDP010000005">
    <property type="protein sequence ID" value="KAK3399539.1"/>
    <property type="molecule type" value="Genomic_DNA"/>
</dbReference>
<reference evidence="2" key="2">
    <citation type="submission" date="2023-07" db="EMBL/GenBank/DDBJ databases">
        <authorList>
            <consortium name="Lawrence Berkeley National Laboratory"/>
            <person name="Haridas S."/>
            <person name="Hensen N."/>
            <person name="Bonometti L."/>
            <person name="Westerberg I."/>
            <person name="Brannstrom I.O."/>
            <person name="Guillou S."/>
            <person name="Cros-Aarteil S."/>
            <person name="Calhoun S."/>
            <person name="Kuo A."/>
            <person name="Mondo S."/>
            <person name="Pangilinan J."/>
            <person name="Riley R."/>
            <person name="LaButti K."/>
            <person name="Andreopoulos B."/>
            <person name="Lipzen A."/>
            <person name="Chen C."/>
            <person name="Yanf M."/>
            <person name="Daum C."/>
            <person name="Ng V."/>
            <person name="Clum A."/>
            <person name="Steindorff A."/>
            <person name="Ohm R."/>
            <person name="Martin F."/>
            <person name="Silar P."/>
            <person name="Natvig D."/>
            <person name="Lalanne C."/>
            <person name="Gautier V."/>
            <person name="Ament-velasquez S.L."/>
            <person name="Kruys A."/>
            <person name="Hutchinson M.I."/>
            <person name="Powell A.J."/>
            <person name="Barry K."/>
            <person name="Miller A.N."/>
            <person name="Grigoriev I.V."/>
            <person name="Debuchy R."/>
            <person name="Gladieux P."/>
            <person name="Thoren M.H."/>
            <person name="Johannesson H."/>
        </authorList>
    </citation>
    <scope>NUCLEOTIDE SEQUENCE</scope>
    <source>
        <strain evidence="2">FGSC 1904</strain>
    </source>
</reference>
<accession>A0AAE0PGR0</accession>
<evidence type="ECO:0000256" key="1">
    <source>
        <dbReference type="SAM" id="MobiDB-lite"/>
    </source>
</evidence>
<evidence type="ECO:0000313" key="2">
    <source>
        <dbReference type="EMBL" id="KAK3399539.1"/>
    </source>
</evidence>
<dbReference type="Proteomes" id="UP001281003">
    <property type="component" value="Unassembled WGS sequence"/>
</dbReference>
<organism evidence="2 3">
    <name type="scientific">Sordaria brevicollis</name>
    <dbReference type="NCBI Taxonomy" id="83679"/>
    <lineage>
        <taxon>Eukaryota</taxon>
        <taxon>Fungi</taxon>
        <taxon>Dikarya</taxon>
        <taxon>Ascomycota</taxon>
        <taxon>Pezizomycotina</taxon>
        <taxon>Sordariomycetes</taxon>
        <taxon>Sordariomycetidae</taxon>
        <taxon>Sordariales</taxon>
        <taxon>Sordariaceae</taxon>
        <taxon>Sordaria</taxon>
    </lineage>
</organism>
<reference evidence="2" key="1">
    <citation type="journal article" date="2023" name="Mol. Phylogenet. Evol.">
        <title>Genome-scale phylogeny and comparative genomics of the fungal order Sordariales.</title>
        <authorList>
            <person name="Hensen N."/>
            <person name="Bonometti L."/>
            <person name="Westerberg I."/>
            <person name="Brannstrom I.O."/>
            <person name="Guillou S."/>
            <person name="Cros-Aarteil S."/>
            <person name="Calhoun S."/>
            <person name="Haridas S."/>
            <person name="Kuo A."/>
            <person name="Mondo S."/>
            <person name="Pangilinan J."/>
            <person name="Riley R."/>
            <person name="LaButti K."/>
            <person name="Andreopoulos B."/>
            <person name="Lipzen A."/>
            <person name="Chen C."/>
            <person name="Yan M."/>
            <person name="Daum C."/>
            <person name="Ng V."/>
            <person name="Clum A."/>
            <person name="Steindorff A."/>
            <person name="Ohm R.A."/>
            <person name="Martin F."/>
            <person name="Silar P."/>
            <person name="Natvig D.O."/>
            <person name="Lalanne C."/>
            <person name="Gautier V."/>
            <person name="Ament-Velasquez S.L."/>
            <person name="Kruys A."/>
            <person name="Hutchinson M.I."/>
            <person name="Powell A.J."/>
            <person name="Barry K."/>
            <person name="Miller A.N."/>
            <person name="Grigoriev I.V."/>
            <person name="Debuchy R."/>
            <person name="Gladieux P."/>
            <person name="Hiltunen Thoren M."/>
            <person name="Johannesson H."/>
        </authorList>
    </citation>
    <scope>NUCLEOTIDE SEQUENCE</scope>
    <source>
        <strain evidence="2">FGSC 1904</strain>
    </source>
</reference>
<name>A0AAE0PGR0_SORBR</name>
<dbReference type="AlphaFoldDB" id="A0AAE0PGR0"/>
<feature type="region of interest" description="Disordered" evidence="1">
    <location>
        <begin position="77"/>
        <end position="97"/>
    </location>
</feature>
<keyword evidence="3" id="KW-1185">Reference proteome</keyword>
<gene>
    <name evidence="2" type="ORF">B0T20DRAFT_351188</name>
</gene>